<keyword evidence="4" id="KW-1185">Reference proteome</keyword>
<gene>
    <name evidence="3" type="ORF">NON19_28690</name>
</gene>
<comment type="caution">
    <text evidence="3">The sequence shown here is derived from an EMBL/GenBank/DDBJ whole genome shotgun (WGS) entry which is preliminary data.</text>
</comment>
<protein>
    <submittedName>
        <fullName evidence="3">FAD-dependent oxidoreductase</fullName>
    </submittedName>
</protein>
<sequence>MPFHAPHTDVVIVGAGLAGLSAAHHLISAGVTVTVLEATTRVGGRMATENVGGFRLDRSSHLLNTSYPELRRTPGLSALRLLPLTPTVGPPGTRPPAGRGHRTVHPRGALDKARLNAALSRLALTPVERLLARPETTTATAMAARGLPPRVVHGFLRPLLTALLHDPRLITSSHCADLVLRGYARGRLGLPAGGAATVPELLAAALPPGTVRLGVRATAVAANAVSTADDGELPCRAAVVATGARDAAALLPGLRLPGFHPVTVVHHGTDRAPAREPLLVLDTERRGPVAHTMVASAVDPSRAPLGRTLITSTVLGPPPSDVDAAVRPHLAELYGTDTRRWELLAVHHDPDAVPAMPPPHDVRRPVRVLCGLYVCGDHRDTSTVQGALFSGRRAAHHVLRDFGIRPGYGDTARDLPAVA</sequence>
<proteinExistence type="predicted"/>
<feature type="region of interest" description="Disordered" evidence="1">
    <location>
        <begin position="86"/>
        <end position="105"/>
    </location>
</feature>
<name>A0ABT1PKL4_9ACTN</name>
<evidence type="ECO:0000259" key="2">
    <source>
        <dbReference type="Pfam" id="PF01593"/>
    </source>
</evidence>
<dbReference type="RefSeq" id="WP_255932062.1">
    <property type="nucleotide sequence ID" value="NZ_JANFNH010000051.1"/>
</dbReference>
<evidence type="ECO:0000313" key="4">
    <source>
        <dbReference type="Proteomes" id="UP001206206"/>
    </source>
</evidence>
<accession>A0ABT1PKL4</accession>
<dbReference type="PANTHER" id="PTHR42841">
    <property type="entry name" value="AMINE OXIDASE"/>
    <property type="match status" value="1"/>
</dbReference>
<dbReference type="Gene3D" id="3.50.50.60">
    <property type="entry name" value="FAD/NAD(P)-binding domain"/>
    <property type="match status" value="1"/>
</dbReference>
<feature type="domain" description="Amine oxidase" evidence="2">
    <location>
        <begin position="17"/>
        <end position="399"/>
    </location>
</feature>
<reference evidence="3 4" key="1">
    <citation type="submission" date="2022-06" db="EMBL/GenBank/DDBJ databases">
        <title>Draft genome sequence of type strain Streptomyces rubrisoli DSM 42083.</title>
        <authorList>
            <person name="Duangmal K."/>
            <person name="Klaysubun C."/>
        </authorList>
    </citation>
    <scope>NUCLEOTIDE SEQUENCE [LARGE SCALE GENOMIC DNA]</scope>
    <source>
        <strain evidence="3 4">DSM 42083</strain>
    </source>
</reference>
<evidence type="ECO:0000313" key="3">
    <source>
        <dbReference type="EMBL" id="MCQ4045909.1"/>
    </source>
</evidence>
<dbReference type="EMBL" id="JANFNH010000051">
    <property type="protein sequence ID" value="MCQ4045909.1"/>
    <property type="molecule type" value="Genomic_DNA"/>
</dbReference>
<evidence type="ECO:0000256" key="1">
    <source>
        <dbReference type="SAM" id="MobiDB-lite"/>
    </source>
</evidence>
<dbReference type="SUPFAM" id="SSF51905">
    <property type="entry name" value="FAD/NAD(P)-binding domain"/>
    <property type="match status" value="1"/>
</dbReference>
<dbReference type="Proteomes" id="UP001206206">
    <property type="component" value="Unassembled WGS sequence"/>
</dbReference>
<dbReference type="InterPro" id="IPR002937">
    <property type="entry name" value="Amino_oxidase"/>
</dbReference>
<organism evidence="3 4">
    <name type="scientific">Streptantibioticus rubrisoli</name>
    <dbReference type="NCBI Taxonomy" id="1387313"/>
    <lineage>
        <taxon>Bacteria</taxon>
        <taxon>Bacillati</taxon>
        <taxon>Actinomycetota</taxon>
        <taxon>Actinomycetes</taxon>
        <taxon>Kitasatosporales</taxon>
        <taxon>Streptomycetaceae</taxon>
        <taxon>Streptantibioticus</taxon>
    </lineage>
</organism>
<dbReference type="InterPro" id="IPR036188">
    <property type="entry name" value="FAD/NAD-bd_sf"/>
</dbReference>
<dbReference type="Pfam" id="PF01593">
    <property type="entry name" value="Amino_oxidase"/>
    <property type="match status" value="1"/>
</dbReference>